<name>A0A5B2TIT7_9PROT</name>
<feature type="domain" description="Acylphosphatase-like" evidence="6">
    <location>
        <begin position="3"/>
        <end position="89"/>
    </location>
</feature>
<dbReference type="SUPFAM" id="SSF54975">
    <property type="entry name" value="Acylphosphatase/BLUF domain-like"/>
    <property type="match status" value="1"/>
</dbReference>
<dbReference type="PRINTS" id="PR00112">
    <property type="entry name" value="ACYLPHPHTASE"/>
</dbReference>
<accession>A0A5B2TIT7</accession>
<dbReference type="PROSITE" id="PS00151">
    <property type="entry name" value="ACYLPHOSPHATASE_2"/>
    <property type="match status" value="1"/>
</dbReference>
<dbReference type="Pfam" id="PF00708">
    <property type="entry name" value="Acylphosphatase"/>
    <property type="match status" value="1"/>
</dbReference>
<evidence type="ECO:0000256" key="1">
    <source>
        <dbReference type="ARBA" id="ARBA00005614"/>
    </source>
</evidence>
<dbReference type="InterPro" id="IPR036046">
    <property type="entry name" value="Acylphosphatase-like_dom_sf"/>
</dbReference>
<dbReference type="PANTHER" id="PTHR47268">
    <property type="entry name" value="ACYLPHOSPHATASE"/>
    <property type="match status" value="1"/>
</dbReference>
<dbReference type="EMBL" id="VUKA01000001">
    <property type="protein sequence ID" value="KAA2214391.1"/>
    <property type="molecule type" value="Genomic_DNA"/>
</dbReference>
<protein>
    <recommendedName>
        <fullName evidence="2 4">acylphosphatase</fullName>
        <ecNumber evidence="2 4">3.6.1.7</ecNumber>
    </recommendedName>
</protein>
<dbReference type="OrthoDB" id="5295388at2"/>
<evidence type="ECO:0000313" key="7">
    <source>
        <dbReference type="EMBL" id="KAA2214391.1"/>
    </source>
</evidence>
<reference evidence="7 8" key="1">
    <citation type="journal article" date="2015" name="Int. J. Syst. Evol. Microbiol.">
        <title>Roseomonas oryzae sp. nov., isolated from paddy rhizosphere soil.</title>
        <authorList>
            <person name="Ramaprasad E.V."/>
            <person name="Sasikala Ch."/>
            <person name="Ramana Ch.V."/>
        </authorList>
    </citation>
    <scope>NUCLEOTIDE SEQUENCE [LARGE SCALE GENOMIC DNA]</scope>
    <source>
        <strain evidence="7 8">KCTC 42542</strain>
    </source>
</reference>
<dbReference type="EC" id="3.6.1.7" evidence="2 4"/>
<dbReference type="InterPro" id="IPR020456">
    <property type="entry name" value="Acylphosphatase"/>
</dbReference>
<gene>
    <name evidence="7" type="ORF">F0Q34_01255</name>
</gene>
<dbReference type="NCBIfam" id="NF010996">
    <property type="entry name" value="PRK14421.1"/>
    <property type="match status" value="1"/>
</dbReference>
<dbReference type="InterPro" id="IPR001792">
    <property type="entry name" value="Acylphosphatase-like_dom"/>
</dbReference>
<dbReference type="Gene3D" id="3.30.70.100">
    <property type="match status" value="1"/>
</dbReference>
<dbReference type="RefSeq" id="WP_149810328.1">
    <property type="nucleotide sequence ID" value="NZ_VUKA01000001.1"/>
</dbReference>
<comment type="similarity">
    <text evidence="1 5">Belongs to the acylphosphatase family.</text>
</comment>
<comment type="catalytic activity">
    <reaction evidence="3 4">
        <text>an acyl phosphate + H2O = a carboxylate + phosphate + H(+)</text>
        <dbReference type="Rhea" id="RHEA:14965"/>
        <dbReference type="ChEBI" id="CHEBI:15377"/>
        <dbReference type="ChEBI" id="CHEBI:15378"/>
        <dbReference type="ChEBI" id="CHEBI:29067"/>
        <dbReference type="ChEBI" id="CHEBI:43474"/>
        <dbReference type="ChEBI" id="CHEBI:59918"/>
        <dbReference type="EC" id="3.6.1.7"/>
    </reaction>
</comment>
<proteinExistence type="inferred from homology"/>
<sequence length="91" mass="9806">MDAKLVRIRGRVQGVGYRDWMVGEATRLGVQGWVRNRADGSVEALVAGDAAAVGALLTACRKGPALARVEQIDEDFAEPPAEPAFRQMPSR</sequence>
<dbReference type="GO" id="GO:0003998">
    <property type="term" value="F:acylphosphatase activity"/>
    <property type="evidence" value="ECO:0007669"/>
    <property type="project" value="UniProtKB-EC"/>
</dbReference>
<evidence type="ECO:0000259" key="6">
    <source>
        <dbReference type="PROSITE" id="PS51160"/>
    </source>
</evidence>
<dbReference type="PROSITE" id="PS51160">
    <property type="entry name" value="ACYLPHOSPHATASE_3"/>
    <property type="match status" value="1"/>
</dbReference>
<dbReference type="AlphaFoldDB" id="A0A5B2TIT7"/>
<keyword evidence="8" id="KW-1185">Reference proteome</keyword>
<keyword evidence="4" id="KW-0378">Hydrolase</keyword>
<feature type="active site" evidence="4">
    <location>
        <position position="36"/>
    </location>
</feature>
<evidence type="ECO:0000256" key="4">
    <source>
        <dbReference type="PROSITE-ProRule" id="PRU00520"/>
    </source>
</evidence>
<evidence type="ECO:0000313" key="8">
    <source>
        <dbReference type="Proteomes" id="UP000322110"/>
    </source>
</evidence>
<evidence type="ECO:0000256" key="3">
    <source>
        <dbReference type="ARBA" id="ARBA00047645"/>
    </source>
</evidence>
<evidence type="ECO:0000256" key="5">
    <source>
        <dbReference type="RuleBase" id="RU004168"/>
    </source>
</evidence>
<dbReference type="InterPro" id="IPR017968">
    <property type="entry name" value="Acylphosphatase_CS"/>
</dbReference>
<dbReference type="PANTHER" id="PTHR47268:SF4">
    <property type="entry name" value="ACYLPHOSPHATASE"/>
    <property type="match status" value="1"/>
</dbReference>
<organism evidence="7 8">
    <name type="scientific">Teichococcus oryzae</name>
    <dbReference type="NCBI Taxonomy" id="1608942"/>
    <lineage>
        <taxon>Bacteria</taxon>
        <taxon>Pseudomonadati</taxon>
        <taxon>Pseudomonadota</taxon>
        <taxon>Alphaproteobacteria</taxon>
        <taxon>Acetobacterales</taxon>
        <taxon>Roseomonadaceae</taxon>
        <taxon>Roseomonas</taxon>
    </lineage>
</organism>
<comment type="caution">
    <text evidence="7">The sequence shown here is derived from an EMBL/GenBank/DDBJ whole genome shotgun (WGS) entry which is preliminary data.</text>
</comment>
<dbReference type="Proteomes" id="UP000322110">
    <property type="component" value="Unassembled WGS sequence"/>
</dbReference>
<feature type="active site" evidence="4">
    <location>
        <position position="18"/>
    </location>
</feature>
<evidence type="ECO:0000256" key="2">
    <source>
        <dbReference type="ARBA" id="ARBA00012150"/>
    </source>
</evidence>